<dbReference type="Proteomes" id="UP000056109">
    <property type="component" value="Chromosome I"/>
</dbReference>
<sequence length="253" mass="27507">MSNHLNVAELLSPVFSGIESQGDAVRIQTHCLYADGQGVVVTLFRSGANSWVVTDAGDGWSVLRDHFITPSPRSAAKRADAIKCNLGVSYHEGEWSVECCSHDQIIGSILLVANASQAWVEKMFAANAVQGRAEAVEEKLHNMLKDAFGEKRIERGSRVRGLNKTYEVSTIVALPRKQYAAFEVVTPFMASIYPAYTKFSDISHADKKPALMAMALEGIDTIWKSDDLALLQSSGAILIDVDKGLPRNIAALA</sequence>
<dbReference type="AlphaFoldDB" id="A0A0U5EX17"/>
<accession>A0A0U5EX17</accession>
<dbReference type="EMBL" id="LN606600">
    <property type="protein sequence ID" value="CEF41095.1"/>
    <property type="molecule type" value="Genomic_DNA"/>
</dbReference>
<protein>
    <recommendedName>
        <fullName evidence="3">DUF1828 domain-containing protein</fullName>
    </recommendedName>
</protein>
<evidence type="ECO:0000313" key="2">
    <source>
        <dbReference type="Proteomes" id="UP000056109"/>
    </source>
</evidence>
<proteinExistence type="predicted"/>
<dbReference type="PATRIC" id="fig|446692.3.peg.1795"/>
<reference evidence="2" key="1">
    <citation type="submission" date="2014-09" db="EMBL/GenBank/DDBJ databases">
        <authorList>
            <person name="Illeghems K.G."/>
        </authorList>
    </citation>
    <scope>NUCLEOTIDE SEQUENCE [LARGE SCALE GENOMIC DNA]</scope>
    <source>
        <strain evidence="2">108B</strain>
    </source>
</reference>
<evidence type="ECO:0000313" key="1">
    <source>
        <dbReference type="EMBL" id="CEF41095.1"/>
    </source>
</evidence>
<organism evidence="1 2">
    <name type="scientific">Acetobacter senegalensis</name>
    <dbReference type="NCBI Taxonomy" id="446692"/>
    <lineage>
        <taxon>Bacteria</taxon>
        <taxon>Pseudomonadati</taxon>
        <taxon>Pseudomonadota</taxon>
        <taxon>Alphaproteobacteria</taxon>
        <taxon>Acetobacterales</taxon>
        <taxon>Acetobacteraceae</taxon>
        <taxon>Acetobacter</taxon>
    </lineage>
</organism>
<name>A0A0U5EX17_9PROT</name>
<evidence type="ECO:0008006" key="3">
    <source>
        <dbReference type="Google" id="ProtNLM"/>
    </source>
</evidence>
<keyword evidence="2" id="KW-1185">Reference proteome</keyword>
<gene>
    <name evidence="1" type="ORF">ASN_1759</name>
</gene>
<dbReference type="KEGG" id="asz:ASN_1759"/>